<organism evidence="10 11">
    <name type="scientific">Cephalotrichum gorgonifer</name>
    <dbReference type="NCBI Taxonomy" id="2041049"/>
    <lineage>
        <taxon>Eukaryota</taxon>
        <taxon>Fungi</taxon>
        <taxon>Dikarya</taxon>
        <taxon>Ascomycota</taxon>
        <taxon>Pezizomycotina</taxon>
        <taxon>Sordariomycetes</taxon>
        <taxon>Hypocreomycetidae</taxon>
        <taxon>Microascales</taxon>
        <taxon>Microascaceae</taxon>
        <taxon>Cephalotrichum</taxon>
    </lineage>
</organism>
<comment type="function">
    <text evidence="1 8">Probably involved in transport through the plasma membrane.</text>
</comment>
<dbReference type="AlphaFoldDB" id="A0AAE8MVS3"/>
<name>A0AAE8MVS3_9PEZI</name>
<feature type="transmembrane region" description="Helical" evidence="8">
    <location>
        <begin position="372"/>
        <end position="390"/>
    </location>
</feature>
<evidence type="ECO:0000256" key="7">
    <source>
        <dbReference type="ARBA" id="ARBA00023136"/>
    </source>
</evidence>
<feature type="transmembrane region" description="Helical" evidence="8">
    <location>
        <begin position="476"/>
        <end position="497"/>
    </location>
</feature>
<protein>
    <recommendedName>
        <fullName evidence="4 8">Protein PNS1</fullName>
    </recommendedName>
</protein>
<evidence type="ECO:0000313" key="10">
    <source>
        <dbReference type="EMBL" id="SPO00606.1"/>
    </source>
</evidence>
<accession>A0AAE8MVS3</accession>
<dbReference type="GO" id="GO:0005886">
    <property type="term" value="C:plasma membrane"/>
    <property type="evidence" value="ECO:0007669"/>
    <property type="project" value="UniProtKB-SubCell"/>
</dbReference>
<feature type="transmembrane region" description="Helical" evidence="8">
    <location>
        <begin position="437"/>
        <end position="456"/>
    </location>
</feature>
<dbReference type="PANTHER" id="PTHR12385">
    <property type="entry name" value="CHOLINE TRANSPORTER-LIKE (SLC FAMILY 44)"/>
    <property type="match status" value="1"/>
</dbReference>
<feature type="compositionally biased region" description="Pro residues" evidence="9">
    <location>
        <begin position="77"/>
        <end position="98"/>
    </location>
</feature>
<keyword evidence="6 8" id="KW-1133">Transmembrane helix</keyword>
<proteinExistence type="inferred from homology"/>
<feature type="transmembrane region" description="Helical" evidence="8">
    <location>
        <begin position="127"/>
        <end position="148"/>
    </location>
</feature>
<feature type="region of interest" description="Disordered" evidence="9">
    <location>
        <begin position="1"/>
        <end position="105"/>
    </location>
</feature>
<evidence type="ECO:0000256" key="2">
    <source>
        <dbReference type="ARBA" id="ARBA00004651"/>
    </source>
</evidence>
<evidence type="ECO:0000313" key="11">
    <source>
        <dbReference type="Proteomes" id="UP001187682"/>
    </source>
</evidence>
<feature type="transmembrane region" description="Helical" evidence="8">
    <location>
        <begin position="318"/>
        <end position="335"/>
    </location>
</feature>
<reference evidence="10" key="1">
    <citation type="submission" date="2018-03" db="EMBL/GenBank/DDBJ databases">
        <authorList>
            <person name="Guldener U."/>
        </authorList>
    </citation>
    <scope>NUCLEOTIDE SEQUENCE</scope>
</reference>
<gene>
    <name evidence="10" type="ORF">DNG_03355</name>
</gene>
<evidence type="ECO:0000256" key="6">
    <source>
        <dbReference type="ARBA" id="ARBA00022989"/>
    </source>
</evidence>
<dbReference type="EMBL" id="ONZQ02000004">
    <property type="protein sequence ID" value="SPO00606.1"/>
    <property type="molecule type" value="Genomic_DNA"/>
</dbReference>
<comment type="subcellular location">
    <subcellularLocation>
        <location evidence="2 8">Cell membrane</location>
        <topology evidence="2 8">Multi-pass membrane protein</topology>
    </subcellularLocation>
</comment>
<comment type="caution">
    <text evidence="10">The sequence shown here is derived from an EMBL/GenBank/DDBJ whole genome shotgun (WGS) entry which is preliminary data.</text>
</comment>
<evidence type="ECO:0000256" key="8">
    <source>
        <dbReference type="RuleBase" id="RU368066"/>
    </source>
</evidence>
<evidence type="ECO:0000256" key="9">
    <source>
        <dbReference type="SAM" id="MobiDB-lite"/>
    </source>
</evidence>
<dbReference type="PANTHER" id="PTHR12385:SF4">
    <property type="entry name" value="PROTEIN PNS1"/>
    <property type="match status" value="1"/>
</dbReference>
<feature type="compositionally biased region" description="Polar residues" evidence="9">
    <location>
        <begin position="22"/>
        <end position="35"/>
    </location>
</feature>
<evidence type="ECO:0000256" key="3">
    <source>
        <dbReference type="ARBA" id="ARBA00007168"/>
    </source>
</evidence>
<sequence length="574" mass="64200">MAQPSGQAAEYYNLESVPQVHGSGQQRDYYQQQSAPQGYGAGPQMQYQQPPQDSYQQSYQQQPPQQSYQQSYQQQPYAPPPPNPQQKPPYDPNQPPPYGYQTQQQAGPGDYTFDQAFKVEKPKWNDLWAGILFLAFVAGFIAVSGIAIRGYATTRSTNGDGIYDGRDTFSLSTNTLILFVFCLAVALILSWCYVWVARLWPKQLIYVTLVLNIISALVTGIWMIVRGSLGGIMFLVFGVFLMFMYWSWRKRIPFSVLMLQTSIDIAKNFGHVYLVSLLGGIVAVALGAWYAVTIVAIFARWSPGNNPACSTTGDCSNAKVTGLIVFVTFTMYWISEWLKNTIHTTISGVYGAWYYSSQNYPQKVTRGALRRSLTYSFGSISLGSLFVAIINFVRQLCSVAYQTQAGEGGFVGMCMYCVLQCILSLIQWAVQFINRYAFSYIALFGKAYFPAAKATWTMIKDRGIDALINECLIGPVLSFGALFVAYTCSLLAYLYLLFTHPSYNTNGEWTAVTVLFSFLIGLQIAHVFTTPISSGVDTIFVAAAWDPEVLMRDHPDIYHSMVRVYPRVQTAIHA</sequence>
<keyword evidence="7 8" id="KW-0472">Membrane</keyword>
<keyword evidence="11" id="KW-1185">Reference proteome</keyword>
<feature type="transmembrane region" description="Helical" evidence="8">
    <location>
        <begin position="269"/>
        <end position="298"/>
    </location>
</feature>
<comment type="similarity">
    <text evidence="3 8">Belongs to the CTL (choline transporter-like) family.</text>
</comment>
<dbReference type="InterPro" id="IPR007603">
    <property type="entry name" value="Choline_transptr-like"/>
</dbReference>
<dbReference type="Proteomes" id="UP001187682">
    <property type="component" value="Unassembled WGS sequence"/>
</dbReference>
<evidence type="ECO:0000256" key="1">
    <source>
        <dbReference type="ARBA" id="ARBA00002957"/>
    </source>
</evidence>
<dbReference type="Pfam" id="PF04515">
    <property type="entry name" value="Choline_transpo"/>
    <property type="match status" value="1"/>
</dbReference>
<evidence type="ECO:0000256" key="4">
    <source>
        <dbReference type="ARBA" id="ARBA00015388"/>
    </source>
</evidence>
<feature type="transmembrane region" description="Helical" evidence="8">
    <location>
        <begin position="509"/>
        <end position="528"/>
    </location>
</feature>
<evidence type="ECO:0000256" key="5">
    <source>
        <dbReference type="ARBA" id="ARBA00022692"/>
    </source>
</evidence>
<keyword evidence="5 8" id="KW-0812">Transmembrane</keyword>
<feature type="transmembrane region" description="Helical" evidence="8">
    <location>
        <begin position="231"/>
        <end position="248"/>
    </location>
</feature>
<feature type="transmembrane region" description="Helical" evidence="8">
    <location>
        <begin position="410"/>
        <end position="430"/>
    </location>
</feature>
<feature type="transmembrane region" description="Helical" evidence="8">
    <location>
        <begin position="176"/>
        <end position="197"/>
    </location>
</feature>
<feature type="compositionally biased region" description="Low complexity" evidence="9">
    <location>
        <begin position="36"/>
        <end position="76"/>
    </location>
</feature>
<dbReference type="GO" id="GO:0022857">
    <property type="term" value="F:transmembrane transporter activity"/>
    <property type="evidence" value="ECO:0007669"/>
    <property type="project" value="UniProtKB-UniRule"/>
</dbReference>
<feature type="transmembrane region" description="Helical" evidence="8">
    <location>
        <begin position="204"/>
        <end position="225"/>
    </location>
</feature>